<evidence type="ECO:0000313" key="2">
    <source>
        <dbReference type="Proteomes" id="UP000637980"/>
    </source>
</evidence>
<evidence type="ECO:0000313" key="1">
    <source>
        <dbReference type="EMBL" id="GHB31850.1"/>
    </source>
</evidence>
<accession>A0ABQ3EII1</accession>
<evidence type="ECO:0008006" key="3">
    <source>
        <dbReference type="Google" id="ProtNLM"/>
    </source>
</evidence>
<dbReference type="Pfam" id="PF11747">
    <property type="entry name" value="RebB"/>
    <property type="match status" value="1"/>
</dbReference>
<dbReference type="RefSeq" id="WP_189436691.1">
    <property type="nucleotide sequence ID" value="NZ_BMXE01000003.1"/>
</dbReference>
<proteinExistence type="predicted"/>
<keyword evidence="2" id="KW-1185">Reference proteome</keyword>
<dbReference type="Proteomes" id="UP000637980">
    <property type="component" value="Unassembled WGS sequence"/>
</dbReference>
<sequence length="113" mass="11875">MPKTIEEQCSAVAPSNGAAVEADVIALLGVAPGFALALTYLTAAQSTGVLFENAVANAQRQNIIAQSALNEGILHTYSVGSMAAANSIAHMDPKEVEPVDESLLDTLRRYFSR</sequence>
<dbReference type="EMBL" id="BMXE01000003">
    <property type="protein sequence ID" value="GHB31850.1"/>
    <property type="molecule type" value="Genomic_DNA"/>
</dbReference>
<comment type="caution">
    <text evidence="1">The sequence shown here is derived from an EMBL/GenBank/DDBJ whole genome shotgun (WGS) entry which is preliminary data.</text>
</comment>
<organism evidence="1 2">
    <name type="scientific">Pseudovibrio japonicus</name>
    <dbReference type="NCBI Taxonomy" id="366534"/>
    <lineage>
        <taxon>Bacteria</taxon>
        <taxon>Pseudomonadati</taxon>
        <taxon>Pseudomonadota</taxon>
        <taxon>Alphaproteobacteria</taxon>
        <taxon>Hyphomicrobiales</taxon>
        <taxon>Stappiaceae</taxon>
        <taxon>Pseudovibrio</taxon>
    </lineage>
</organism>
<gene>
    <name evidence="1" type="ORF">GCM10007094_20720</name>
</gene>
<reference evidence="2" key="1">
    <citation type="journal article" date="2019" name="Int. J. Syst. Evol. Microbiol.">
        <title>The Global Catalogue of Microorganisms (GCM) 10K type strain sequencing project: providing services to taxonomists for standard genome sequencing and annotation.</title>
        <authorList>
            <consortium name="The Broad Institute Genomics Platform"/>
            <consortium name="The Broad Institute Genome Sequencing Center for Infectious Disease"/>
            <person name="Wu L."/>
            <person name="Ma J."/>
        </authorList>
    </citation>
    <scope>NUCLEOTIDE SEQUENCE [LARGE SCALE GENOMIC DNA]</scope>
    <source>
        <strain evidence="2">KCTC 12861</strain>
    </source>
</reference>
<protein>
    <recommendedName>
        <fullName evidence="3">RebB like protein</fullName>
    </recommendedName>
</protein>
<name>A0ABQ3EII1_9HYPH</name>
<dbReference type="InterPro" id="IPR021070">
    <property type="entry name" value="Killing_trait_RebB"/>
</dbReference>